<feature type="non-terminal residue" evidence="1">
    <location>
        <position position="1"/>
    </location>
</feature>
<dbReference type="RefSeq" id="WP_367780971.1">
    <property type="nucleotide sequence ID" value="NZ_JBFMIA010000145.1"/>
</dbReference>
<organism evidence="1 2">
    <name type="scientific">Jeotgalibacillus marinus</name>
    <dbReference type="NCBI Taxonomy" id="86667"/>
    <lineage>
        <taxon>Bacteria</taxon>
        <taxon>Bacillati</taxon>
        <taxon>Bacillota</taxon>
        <taxon>Bacilli</taxon>
        <taxon>Bacillales</taxon>
        <taxon>Caryophanaceae</taxon>
        <taxon>Jeotgalibacillus</taxon>
    </lineage>
</organism>
<evidence type="ECO:0000313" key="1">
    <source>
        <dbReference type="EMBL" id="MEW9503495.1"/>
    </source>
</evidence>
<accession>A0ABV3Q808</accession>
<gene>
    <name evidence="1" type="ORF">AB1471_17305</name>
</gene>
<protein>
    <submittedName>
        <fullName evidence="1">Uncharacterized protein</fullName>
    </submittedName>
</protein>
<comment type="caution">
    <text evidence="1">The sequence shown here is derived from an EMBL/GenBank/DDBJ whole genome shotgun (WGS) entry which is preliminary data.</text>
</comment>
<keyword evidence="2" id="KW-1185">Reference proteome</keyword>
<name>A0ABV3Q808_9BACL</name>
<dbReference type="Proteomes" id="UP001556040">
    <property type="component" value="Unassembled WGS sequence"/>
</dbReference>
<proteinExistence type="predicted"/>
<sequence>ESEWLAGLKKQAANSPDQAFNLGEWLLRNQGATNALDWLDTLPDSVRTNQPVPLVVSDATIALKDWGGLLACVEKSEWGESDILKLALESL</sequence>
<dbReference type="EMBL" id="JBFMIA010000145">
    <property type="protein sequence ID" value="MEW9503495.1"/>
    <property type="molecule type" value="Genomic_DNA"/>
</dbReference>
<reference evidence="1 2" key="1">
    <citation type="journal article" date="1979" name="Int. J. Syst. Evol. Microbiol.">
        <title>Bacillus globisporus subsp. marinus subsp. nov.</title>
        <authorList>
            <person name="Liu H."/>
        </authorList>
    </citation>
    <scope>NUCLEOTIDE SEQUENCE [LARGE SCALE GENOMIC DNA]</scope>
    <source>
        <strain evidence="1 2">DSM 1297</strain>
    </source>
</reference>
<evidence type="ECO:0000313" key="2">
    <source>
        <dbReference type="Proteomes" id="UP001556040"/>
    </source>
</evidence>
<feature type="non-terminal residue" evidence="1">
    <location>
        <position position="91"/>
    </location>
</feature>